<dbReference type="Gene3D" id="3.20.20.220">
    <property type="match status" value="1"/>
</dbReference>
<dbReference type="SUPFAM" id="SSF51730">
    <property type="entry name" value="FAD-linked oxidoreductase"/>
    <property type="match status" value="1"/>
</dbReference>
<protein>
    <recommendedName>
        <fullName evidence="6">Methylenetetrahydrofolate reductase</fullName>
    </recommendedName>
</protein>
<comment type="similarity">
    <text evidence="6">Belongs to the methylenetetrahydrofolate reductase family.</text>
</comment>
<dbReference type="RefSeq" id="WP_336404349.1">
    <property type="nucleotide sequence ID" value="NZ_JBAPLU010000009.1"/>
</dbReference>
<dbReference type="Proteomes" id="UP001361570">
    <property type="component" value="Unassembled WGS sequence"/>
</dbReference>
<reference evidence="7 8" key="1">
    <citation type="submission" date="2024-03" db="EMBL/GenBank/DDBJ databases">
        <title>Draft genome sequence of Klenkia sp. LSe6-5.</title>
        <authorList>
            <person name="Duangmal K."/>
            <person name="Chantavorakit T."/>
        </authorList>
    </citation>
    <scope>NUCLEOTIDE SEQUENCE [LARGE SCALE GENOMIC DNA]</scope>
    <source>
        <strain evidence="7 8">LSe6-5</strain>
    </source>
</reference>
<dbReference type="Pfam" id="PF02219">
    <property type="entry name" value="MTHFR"/>
    <property type="match status" value="1"/>
</dbReference>
<keyword evidence="4 6" id="KW-0274">FAD</keyword>
<comment type="caution">
    <text evidence="7">The sequence shown here is derived from an EMBL/GenBank/DDBJ whole genome shotgun (WGS) entry which is preliminary data.</text>
</comment>
<comment type="cofactor">
    <cofactor evidence="1 6">
        <name>FAD</name>
        <dbReference type="ChEBI" id="CHEBI:57692"/>
    </cofactor>
</comment>
<dbReference type="EMBL" id="JBAPLU010000009">
    <property type="protein sequence ID" value="MEI4272213.1"/>
    <property type="molecule type" value="Genomic_DNA"/>
</dbReference>
<sequence length="332" mass="34345">MSAPPCPKAMVHGPCGGVAEDGCCEVAPEPCSFLPLPTVRWAGRPVAPVTPEPPLLQLMRQRPVVVADLPAVALSRWSLERAAGFVAGRVDAVLLGDHAAARVQFCPTYRASIVQAAGVTVWQGLNCRDRNRVALEGELAGLADLGVGAVHCVTGDHTLTGDRPDAQPVFDWDSTQLAAAARAAGLLVSVGETPHGPPADRRPRRLAEKVRAGAQVCFVDHAGGVEELRTFVEQATDAGADVPFIACVAVATDPGSVAELRRFTGLRLPEGYLAGIEGARDPFRAGIAAAVALAEAYLEVPGVRGVDLSGVAAPGTELTTATALAEIGRALS</sequence>
<organism evidence="7 8">
    <name type="scientific">Klenkia sesuvii</name>
    <dbReference type="NCBI Taxonomy" id="3103137"/>
    <lineage>
        <taxon>Bacteria</taxon>
        <taxon>Bacillati</taxon>
        <taxon>Actinomycetota</taxon>
        <taxon>Actinomycetes</taxon>
        <taxon>Geodermatophilales</taxon>
        <taxon>Geodermatophilaceae</taxon>
        <taxon>Klenkia</taxon>
    </lineage>
</organism>
<evidence type="ECO:0000313" key="7">
    <source>
        <dbReference type="EMBL" id="MEI4272213.1"/>
    </source>
</evidence>
<dbReference type="InterPro" id="IPR003171">
    <property type="entry name" value="Mehydrof_redctse-like"/>
</dbReference>
<dbReference type="InterPro" id="IPR029041">
    <property type="entry name" value="FAD-linked_oxidoreductase-like"/>
</dbReference>
<comment type="pathway">
    <text evidence="2 6">One-carbon metabolism; tetrahydrofolate interconversion.</text>
</comment>
<dbReference type="GO" id="GO:0004489">
    <property type="term" value="F:methylenetetrahydrofolate reductase [NAD(P)H] activity"/>
    <property type="evidence" value="ECO:0007669"/>
    <property type="project" value="UniProtKB-EC"/>
</dbReference>
<evidence type="ECO:0000256" key="5">
    <source>
        <dbReference type="ARBA" id="ARBA00023002"/>
    </source>
</evidence>
<evidence type="ECO:0000256" key="1">
    <source>
        <dbReference type="ARBA" id="ARBA00001974"/>
    </source>
</evidence>
<evidence type="ECO:0000313" key="8">
    <source>
        <dbReference type="Proteomes" id="UP001361570"/>
    </source>
</evidence>
<evidence type="ECO:0000256" key="3">
    <source>
        <dbReference type="ARBA" id="ARBA00022630"/>
    </source>
</evidence>
<keyword evidence="5 6" id="KW-0560">Oxidoreductase</keyword>
<proteinExistence type="inferred from homology"/>
<keyword evidence="3 6" id="KW-0285">Flavoprotein</keyword>
<name>A0ABU8DU67_9ACTN</name>
<evidence type="ECO:0000256" key="6">
    <source>
        <dbReference type="RuleBase" id="RU003862"/>
    </source>
</evidence>
<evidence type="ECO:0000256" key="2">
    <source>
        <dbReference type="ARBA" id="ARBA00004777"/>
    </source>
</evidence>
<keyword evidence="8" id="KW-1185">Reference proteome</keyword>
<accession>A0ABU8DU67</accession>
<gene>
    <name evidence="7" type="ORF">TEK04_10810</name>
</gene>
<evidence type="ECO:0000256" key="4">
    <source>
        <dbReference type="ARBA" id="ARBA00022827"/>
    </source>
</evidence>